<feature type="compositionally biased region" description="Basic and acidic residues" evidence="1">
    <location>
        <begin position="533"/>
        <end position="571"/>
    </location>
</feature>
<feature type="compositionally biased region" description="Low complexity" evidence="1">
    <location>
        <begin position="109"/>
        <end position="130"/>
    </location>
</feature>
<keyword evidence="2" id="KW-1133">Transmembrane helix</keyword>
<keyword evidence="2" id="KW-0812">Transmembrane</keyword>
<reference evidence="3 4" key="1">
    <citation type="journal article" date="2018" name="Mol. Biol. Evol.">
        <title>Broad Genomic Sampling Reveals a Smut Pathogenic Ancestry of the Fungal Clade Ustilaginomycotina.</title>
        <authorList>
            <person name="Kijpornyongpan T."/>
            <person name="Mondo S.J."/>
            <person name="Barry K."/>
            <person name="Sandor L."/>
            <person name="Lee J."/>
            <person name="Lipzen A."/>
            <person name="Pangilinan J."/>
            <person name="LaButti K."/>
            <person name="Hainaut M."/>
            <person name="Henrissat B."/>
            <person name="Grigoriev I.V."/>
            <person name="Spatafora J.W."/>
            <person name="Aime M.C."/>
        </authorList>
    </citation>
    <scope>NUCLEOTIDE SEQUENCE [LARGE SCALE GENOMIC DNA]</scope>
    <source>
        <strain evidence="3 4">MCA 4186</strain>
    </source>
</reference>
<dbReference type="OrthoDB" id="3366811at2759"/>
<feature type="compositionally biased region" description="Basic and acidic residues" evidence="1">
    <location>
        <begin position="484"/>
        <end position="496"/>
    </location>
</feature>
<protein>
    <submittedName>
        <fullName evidence="3">Uncharacterized protein</fullName>
    </submittedName>
</protein>
<dbReference type="RefSeq" id="XP_025595159.1">
    <property type="nucleotide sequence ID" value="XM_025745569.1"/>
</dbReference>
<feature type="transmembrane region" description="Helical" evidence="2">
    <location>
        <begin position="282"/>
        <end position="299"/>
    </location>
</feature>
<evidence type="ECO:0000313" key="3">
    <source>
        <dbReference type="EMBL" id="PWN94880.1"/>
    </source>
</evidence>
<feature type="transmembrane region" description="Helical" evidence="2">
    <location>
        <begin position="346"/>
        <end position="363"/>
    </location>
</feature>
<feature type="region of interest" description="Disordered" evidence="1">
    <location>
        <begin position="91"/>
        <end position="130"/>
    </location>
</feature>
<evidence type="ECO:0000256" key="2">
    <source>
        <dbReference type="SAM" id="Phobius"/>
    </source>
</evidence>
<feature type="transmembrane region" description="Helical" evidence="2">
    <location>
        <begin position="20"/>
        <end position="40"/>
    </location>
</feature>
<dbReference type="Proteomes" id="UP000245946">
    <property type="component" value="Unassembled WGS sequence"/>
</dbReference>
<feature type="transmembrane region" description="Helical" evidence="2">
    <location>
        <begin position="237"/>
        <end position="262"/>
    </location>
</feature>
<dbReference type="GeneID" id="37273113"/>
<name>A0A316YZK1_9BASI</name>
<accession>A0A316YZK1</accession>
<evidence type="ECO:0000313" key="4">
    <source>
        <dbReference type="Proteomes" id="UP000245946"/>
    </source>
</evidence>
<feature type="compositionally biased region" description="Polar residues" evidence="1">
    <location>
        <begin position="497"/>
        <end position="507"/>
    </location>
</feature>
<organism evidence="3 4">
    <name type="scientific">Tilletiopsis washingtonensis</name>
    <dbReference type="NCBI Taxonomy" id="58919"/>
    <lineage>
        <taxon>Eukaryota</taxon>
        <taxon>Fungi</taxon>
        <taxon>Dikarya</taxon>
        <taxon>Basidiomycota</taxon>
        <taxon>Ustilaginomycotina</taxon>
        <taxon>Exobasidiomycetes</taxon>
        <taxon>Entylomatales</taxon>
        <taxon>Entylomatales incertae sedis</taxon>
        <taxon>Tilletiopsis</taxon>
    </lineage>
</organism>
<keyword evidence="4" id="KW-1185">Reference proteome</keyword>
<evidence type="ECO:0000256" key="1">
    <source>
        <dbReference type="SAM" id="MobiDB-lite"/>
    </source>
</evidence>
<dbReference type="AlphaFoldDB" id="A0A316YZK1"/>
<keyword evidence="2" id="KW-0472">Membrane</keyword>
<gene>
    <name evidence="3" type="ORF">FA09DRAFT_363299</name>
</gene>
<dbReference type="EMBL" id="KZ819308">
    <property type="protein sequence ID" value="PWN94880.1"/>
    <property type="molecule type" value="Genomic_DNA"/>
</dbReference>
<sequence length="582" mass="60128">MSAAPSTGVRAPPLGTVLPWLLQAASLIILLLVLVSPAPLSGSDISLLTVAPATVNNTDASGNASSTSLVFGTPSSSSASLPLSSSANSSSVSLSPLSTPRNSSVATLPGTGAASPTPSPAPAATASSSVSVAPPVSTAVALALRRRSVQLFAREDLNKTKTSGLGVNGTVAASSSASSQVRLIFGPLGSCGTSASGQRTCTSARLSPRYDSSVLATEESGSFSTIGLPERLPTTPILLLVVVVTLLLSVALGVPSILALASPRKFGSLLEAGPTERNLRSAQHWIHLATLVGWVLLAATGIGMRITSASACTAFNAANATRALPLSAMRNGAEDALTLEASLGKAFGLMWAVLGLLAAAAWLERKRLRRADAVSQARADVEAQWGRGTLQAAMEHIKGGAADAKAPATLAALPPVHAVPGQGHYWLAQDPATAAYVYPPNPALPQAHLQAASASPFWLNQAEKFGASTAVPDMKRSVSPASAYEHHMRPSSDIDSHSLTGSVSFSRQEGGAAAGDALPRGASPAPTYWTSEDVERVRDEAKEARHRAELDRVAREQRADEDRELERWEMARRRKAGGLGYH</sequence>
<proteinExistence type="predicted"/>
<feature type="region of interest" description="Disordered" evidence="1">
    <location>
        <begin position="478"/>
        <end position="582"/>
    </location>
</feature>